<dbReference type="OrthoDB" id="8452392at2"/>
<accession>A0A0M4LFI0</accession>
<name>A0A0M4LFI0_9HYPH</name>
<dbReference type="EMBL" id="CP010401">
    <property type="protein sequence ID" value="ALE02982.1"/>
    <property type="molecule type" value="Genomic_DNA"/>
</dbReference>
<dbReference type="Proteomes" id="UP000057213">
    <property type="component" value="Chromosome"/>
</dbReference>
<evidence type="ECO:0000313" key="2">
    <source>
        <dbReference type="Proteomes" id="UP000057213"/>
    </source>
</evidence>
<evidence type="ECO:0008006" key="3">
    <source>
        <dbReference type="Google" id="ProtNLM"/>
    </source>
</evidence>
<keyword evidence="2" id="KW-1185">Reference proteome</keyword>
<protein>
    <recommendedName>
        <fullName evidence="3">Flagellar protein FlgN</fullName>
    </recommendedName>
</protein>
<dbReference type="KEGG" id="banc:PU02_0168"/>
<sequence length="151" mass="17189">MFIAEHGDKDDDNNEMLKTKPLDNELIGREWAITKFMAAVKGLAEVVDYESNMLESHGKPDYEEVNLRKTRGLRDLNQSMKDVVRYMDPEVESDIAHALADLQVKLQRNSELLQTNLEAVRELSQIMQMAARAEETDGTYDPALVNAGRHK</sequence>
<organism evidence="1 2">
    <name type="scientific">Bartonella ancashensis</name>
    <dbReference type="NCBI Taxonomy" id="1318743"/>
    <lineage>
        <taxon>Bacteria</taxon>
        <taxon>Pseudomonadati</taxon>
        <taxon>Pseudomonadota</taxon>
        <taxon>Alphaproteobacteria</taxon>
        <taxon>Hyphomicrobiales</taxon>
        <taxon>Bartonellaceae</taxon>
        <taxon>Bartonella</taxon>
    </lineage>
</organism>
<dbReference type="AlphaFoldDB" id="A0A0M4LFI0"/>
<gene>
    <name evidence="1" type="ORF">PU02_0168</name>
</gene>
<dbReference type="STRING" id="1318743.PU02_0168"/>
<dbReference type="PATRIC" id="fig|1318743.3.peg.173"/>
<evidence type="ECO:0000313" key="1">
    <source>
        <dbReference type="EMBL" id="ALE02982.1"/>
    </source>
</evidence>
<dbReference type="RefSeq" id="WP_053943666.1">
    <property type="nucleotide sequence ID" value="NZ_CP010401.1"/>
</dbReference>
<reference evidence="1 2" key="1">
    <citation type="journal article" date="2015" name="Genome Announc.">
        <title>Complete Genome Sequence of Bartonella ancashensis Strain 20.00, Isolated from the Blood of a Patient with Verruga Peruana.</title>
        <authorList>
            <person name="Hang J."/>
            <person name="Mullins K.E."/>
            <person name="Clifford R.J."/>
            <person name="Onmus-Leone F."/>
            <person name="Yang Y."/>
            <person name="Jiang J."/>
            <person name="Leguia M."/>
            <person name="Kasper M.R."/>
            <person name="Maguina C."/>
            <person name="Lesho E.P."/>
            <person name="Jarman R.G."/>
            <person name="Richards A.L."/>
            <person name="Blazes D."/>
        </authorList>
    </citation>
    <scope>NUCLEOTIDE SEQUENCE [LARGE SCALE GENOMIC DNA]</scope>
    <source>
        <strain evidence="1 2">20.00</strain>
    </source>
</reference>
<proteinExistence type="predicted"/>